<dbReference type="Pfam" id="PF08585">
    <property type="entry name" value="RMI1_N_C"/>
    <property type="match status" value="1"/>
</dbReference>
<dbReference type="EMBL" id="JAFNEN010000205">
    <property type="protein sequence ID" value="KAG8189757.1"/>
    <property type="molecule type" value="Genomic_DNA"/>
</dbReference>
<dbReference type="SMART" id="SM01161">
    <property type="entry name" value="DUF1767"/>
    <property type="match status" value="1"/>
</dbReference>
<dbReference type="GO" id="GO:0000712">
    <property type="term" value="P:resolution of meiotic recombination intermediates"/>
    <property type="evidence" value="ECO:0007669"/>
    <property type="project" value="TreeGrafter"/>
</dbReference>
<evidence type="ECO:0000256" key="1">
    <source>
        <dbReference type="ARBA" id="ARBA00004123"/>
    </source>
</evidence>
<dbReference type="GO" id="GO:0000166">
    <property type="term" value="F:nucleotide binding"/>
    <property type="evidence" value="ECO:0007669"/>
    <property type="project" value="InterPro"/>
</dbReference>
<dbReference type="InterPro" id="IPR042470">
    <property type="entry name" value="RMI1_N_C_sf"/>
</dbReference>
<evidence type="ECO:0000259" key="9">
    <source>
        <dbReference type="Pfam" id="PF16099"/>
    </source>
</evidence>
<dbReference type="AlphaFoldDB" id="A0AAV6UZS7"/>
<dbReference type="InterPro" id="IPR032199">
    <property type="entry name" value="RMI1_C"/>
</dbReference>
<dbReference type="GO" id="GO:0016604">
    <property type="term" value="C:nuclear body"/>
    <property type="evidence" value="ECO:0007669"/>
    <property type="project" value="TreeGrafter"/>
</dbReference>
<keyword evidence="4" id="KW-0235">DNA replication</keyword>
<dbReference type="Pfam" id="PF21000">
    <property type="entry name" value="RMI1_N_N"/>
    <property type="match status" value="1"/>
</dbReference>
<proteinExistence type="inferred from homology"/>
<evidence type="ECO:0000256" key="4">
    <source>
        <dbReference type="ARBA" id="ARBA00022705"/>
    </source>
</evidence>
<evidence type="ECO:0000259" key="8">
    <source>
        <dbReference type="Pfam" id="PF08585"/>
    </source>
</evidence>
<evidence type="ECO:0000256" key="5">
    <source>
        <dbReference type="ARBA" id="ARBA00023242"/>
    </source>
</evidence>
<dbReference type="FunFam" id="2.40.50.770:FF:000002">
    <property type="entry name" value="recQ-mediated genome instability protein 1"/>
    <property type="match status" value="1"/>
</dbReference>
<comment type="similarity">
    <text evidence="2">Belongs to the RMI1 family.</text>
</comment>
<keyword evidence="5" id="KW-0539">Nucleus</keyword>
<sequence>MAILQEVENVKSFLEQKHIVTSYDWVEACVNFVKQEHNQNITLQNLKNFVYQQWLTADLEEIGVPSLPSQLPTTQKITLNGCFVLQVDGIRDVGKPAYSQLKELERNVNTNAEFSAAPETTLAPWEAKPTRMLMLNLTDGCIRVQGMEYKQITTLSPNLPPGVKVQINGPVDCRFGILMLTSENIRVLGGEVESKLVQYSRKTILRDILQLPAEDENTEIIPEDSLLNTDSSISSSRSTIPISTNIPSTSSTFTSWSNNTTQQINGTVSETRQSTIPRSWNQRESQRTEVFNSSDARINSSRGPNSFPSVQNIIPPISQNGNDDLDAFEDEEDDFADGLDYTVLDEIEKETLNKSESFENPEDMQDVWLEDEDVVQDLMAFQDDDPGFQMPFEEHLEEPHSESLVSGTKQKESVSFLSSVLKNPEVDCTVTIKGFIIKVLSKLECTTDKGWSLMVKINDGTDSLDVVIHDKVIEGIIGISAPTMVKMQQNADTPEKRKEVAQAISKFKATLQDYNCLMDVKLTPGSTPCLIKCYPLDQLQQQQLLERIKSHS</sequence>
<dbReference type="PANTHER" id="PTHR14790:SF15">
    <property type="entry name" value="RECQ-MEDIATED GENOME INSTABILITY PROTEIN 1"/>
    <property type="match status" value="1"/>
</dbReference>
<organism evidence="11 12">
    <name type="scientific">Oedothorax gibbosus</name>
    <dbReference type="NCBI Taxonomy" id="931172"/>
    <lineage>
        <taxon>Eukaryota</taxon>
        <taxon>Metazoa</taxon>
        <taxon>Ecdysozoa</taxon>
        <taxon>Arthropoda</taxon>
        <taxon>Chelicerata</taxon>
        <taxon>Arachnida</taxon>
        <taxon>Araneae</taxon>
        <taxon>Araneomorphae</taxon>
        <taxon>Entelegynae</taxon>
        <taxon>Araneoidea</taxon>
        <taxon>Linyphiidae</taxon>
        <taxon>Erigoninae</taxon>
        <taxon>Oedothorax</taxon>
    </lineage>
</organism>
<accession>A0AAV6UZS7</accession>
<evidence type="ECO:0000256" key="2">
    <source>
        <dbReference type="ARBA" id="ARBA00006395"/>
    </source>
</evidence>
<dbReference type="Gene3D" id="2.40.50.770">
    <property type="entry name" value="RecQ-mediated genome instability protein Rmi1, C-terminal domain"/>
    <property type="match status" value="1"/>
</dbReference>
<comment type="subcellular location">
    <subcellularLocation>
        <location evidence="1">Nucleus</location>
    </subcellularLocation>
</comment>
<evidence type="ECO:0000256" key="6">
    <source>
        <dbReference type="ARBA" id="ARBA00024977"/>
    </source>
</evidence>
<feature type="domain" description="RMI1 N-terminal" evidence="10">
    <location>
        <begin position="14"/>
        <end position="62"/>
    </location>
</feature>
<evidence type="ECO:0000256" key="3">
    <source>
        <dbReference type="ARBA" id="ARBA00018987"/>
    </source>
</evidence>
<dbReference type="PANTHER" id="PTHR14790">
    <property type="entry name" value="RECQ-MEDIATED GENOME INSTABILITY PROTEIN 1 RMI1"/>
    <property type="match status" value="1"/>
</dbReference>
<protein>
    <recommendedName>
        <fullName evidence="3">RecQ-mediated genome instability protein 1</fullName>
    </recommendedName>
</protein>
<feature type="domain" description="RecQ mediated genome instability protein 1 OB-fold" evidence="8">
    <location>
        <begin position="67"/>
        <end position="198"/>
    </location>
</feature>
<name>A0AAV6UZS7_9ARAC</name>
<feature type="region of interest" description="Disordered" evidence="7">
    <location>
        <begin position="267"/>
        <end position="311"/>
    </location>
</feature>
<dbReference type="Gene3D" id="2.40.50.510">
    <property type="match status" value="1"/>
</dbReference>
<evidence type="ECO:0000313" key="12">
    <source>
        <dbReference type="Proteomes" id="UP000827092"/>
    </source>
</evidence>
<feature type="domain" description="RecQ-mediated genome instability protein 1 C-terminal OB-fold" evidence="9">
    <location>
        <begin position="422"/>
        <end position="548"/>
    </location>
</feature>
<dbReference type="Proteomes" id="UP000827092">
    <property type="component" value="Unassembled WGS sequence"/>
</dbReference>
<gene>
    <name evidence="11" type="ORF">JTE90_012932</name>
</gene>
<dbReference type="GO" id="GO:0006260">
    <property type="term" value="P:DNA replication"/>
    <property type="evidence" value="ECO:0007669"/>
    <property type="project" value="UniProtKB-KW"/>
</dbReference>
<dbReference type="GO" id="GO:0000724">
    <property type="term" value="P:double-strand break repair via homologous recombination"/>
    <property type="evidence" value="ECO:0007669"/>
    <property type="project" value="TreeGrafter"/>
</dbReference>
<dbReference type="InterPro" id="IPR013894">
    <property type="entry name" value="RMI1_OB"/>
</dbReference>
<dbReference type="Pfam" id="PF16099">
    <property type="entry name" value="RMI1_C"/>
    <property type="match status" value="1"/>
</dbReference>
<keyword evidence="12" id="KW-1185">Reference proteome</keyword>
<dbReference type="Gene3D" id="1.10.8.1020">
    <property type="entry name" value="RecQ-mediated genome instability protein 1, N-terminal domain"/>
    <property type="match status" value="1"/>
</dbReference>
<evidence type="ECO:0000259" key="10">
    <source>
        <dbReference type="Pfam" id="PF21000"/>
    </source>
</evidence>
<comment type="function">
    <text evidence="6">Essential component of the RMI complex, a complex that plays an important role in the processing of homologous recombination intermediates to limit DNA crossover formation in cells. Promotes TOP3A binding to double Holliday junctions (DHJ) and hence stimulates TOP3A-mediated dissolution. Required for BLM phosphorylation during mitosis. Within the BLM complex, required for BLM and TOP3A stability.</text>
</comment>
<evidence type="ECO:0000313" key="11">
    <source>
        <dbReference type="EMBL" id="KAG8189757.1"/>
    </source>
</evidence>
<dbReference type="GO" id="GO:0031422">
    <property type="term" value="C:RecQ family helicase-topoisomerase III complex"/>
    <property type="evidence" value="ECO:0007669"/>
    <property type="project" value="TreeGrafter"/>
</dbReference>
<reference evidence="11 12" key="1">
    <citation type="journal article" date="2022" name="Nat. Ecol. Evol.">
        <title>A masculinizing supergene underlies an exaggerated male reproductive morph in a spider.</title>
        <authorList>
            <person name="Hendrickx F."/>
            <person name="De Corte Z."/>
            <person name="Sonet G."/>
            <person name="Van Belleghem S.M."/>
            <person name="Kostlbacher S."/>
            <person name="Vangestel C."/>
        </authorList>
    </citation>
    <scope>NUCLEOTIDE SEQUENCE [LARGE SCALE GENOMIC DNA]</scope>
    <source>
        <strain evidence="11">W744_W776</strain>
    </source>
</reference>
<dbReference type="InterPro" id="IPR044881">
    <property type="entry name" value="RMI1_N_N_sf"/>
</dbReference>
<dbReference type="InterPro" id="IPR049363">
    <property type="entry name" value="RMI1_N"/>
</dbReference>
<comment type="caution">
    <text evidence="11">The sequence shown here is derived from an EMBL/GenBank/DDBJ whole genome shotgun (WGS) entry which is preliminary data.</text>
</comment>
<evidence type="ECO:0000256" key="7">
    <source>
        <dbReference type="SAM" id="MobiDB-lite"/>
    </source>
</evidence>